<feature type="compositionally biased region" description="Acidic residues" evidence="1">
    <location>
        <begin position="19"/>
        <end position="29"/>
    </location>
</feature>
<feature type="compositionally biased region" description="Basic residues" evidence="1">
    <location>
        <begin position="72"/>
        <end position="84"/>
    </location>
</feature>
<name>A0A6J7ZUW8_MYTCO</name>
<dbReference type="AlphaFoldDB" id="A0A6J7ZUW8"/>
<dbReference type="Proteomes" id="UP000507470">
    <property type="component" value="Unassembled WGS sequence"/>
</dbReference>
<protein>
    <submittedName>
        <fullName evidence="2">Transcription factor 25</fullName>
    </submittedName>
</protein>
<dbReference type="PANTHER" id="PTHR22684:SF0">
    <property type="entry name" value="RIBOSOME QUALITY CONTROL COMPLEX SUBUNIT TCF25"/>
    <property type="match status" value="1"/>
</dbReference>
<organism evidence="2 3">
    <name type="scientific">Mytilus coruscus</name>
    <name type="common">Sea mussel</name>
    <dbReference type="NCBI Taxonomy" id="42192"/>
    <lineage>
        <taxon>Eukaryota</taxon>
        <taxon>Metazoa</taxon>
        <taxon>Spiralia</taxon>
        <taxon>Lophotrochozoa</taxon>
        <taxon>Mollusca</taxon>
        <taxon>Bivalvia</taxon>
        <taxon>Autobranchia</taxon>
        <taxon>Pteriomorphia</taxon>
        <taxon>Mytilida</taxon>
        <taxon>Mytiloidea</taxon>
        <taxon>Mytilidae</taxon>
        <taxon>Mytilinae</taxon>
        <taxon>Mytilus</taxon>
    </lineage>
</organism>
<keyword evidence="3" id="KW-1185">Reference proteome</keyword>
<evidence type="ECO:0000313" key="3">
    <source>
        <dbReference type="Proteomes" id="UP000507470"/>
    </source>
</evidence>
<feature type="region of interest" description="Disordered" evidence="1">
    <location>
        <begin position="613"/>
        <end position="645"/>
    </location>
</feature>
<evidence type="ECO:0000256" key="1">
    <source>
        <dbReference type="SAM" id="MobiDB-lite"/>
    </source>
</evidence>
<feature type="region of interest" description="Disordered" evidence="1">
    <location>
        <begin position="19"/>
        <end position="91"/>
    </location>
</feature>
<dbReference type="GO" id="GO:1990112">
    <property type="term" value="C:RQC complex"/>
    <property type="evidence" value="ECO:0007669"/>
    <property type="project" value="TreeGrafter"/>
</dbReference>
<sequence length="645" mass="73954">MSSRALRKLHGKQELEVLSVDDELDEEECPEKNQTAVVNPFALLGDDEEEEDIEETNDIENVVPKDIPQQGARKKKKKKKKKNKEKIEEKVKNGENMDDIDASLQEVERILGESKSTHIQDTEQSTVTSSMKALLTVEHKNLNPDNEMKRIFGSRVVQAEMSRRQPRNARARKRATWMSTPKDTWPPIGKIGLSMTLKETRNGVQYYIFDHNKDYQKIQFQFYEAVESLNPQNIANIIQIQGYHIDALIALSDVFRMNEDMQMSAELIERALHSFETAFHPLFSLTTGNCRLEFKIAENRPFYLTLFKHLTYVGQRGCYRTALEFCKLLLSLDPDNDPMCVLLMIDFYALRSEEFAFLIRLFNEWEGHRNLSQLPNFAFSLPLAMFCQADKNGEDTTPADNLLQKSLMMFPGFLMPLLDNCSVNPDSEVSSHSFFSPTAQYSQSDALKQLISLYVGRCHSCWKPPEVLQWLERNVKVVLQRVNDKDPLVEEYSKKRKTRYQGTPRNILRHILLSEIKDATAALPQDLANTTLVSYDPLPPTDSIAAYQSPQRTRRINQESNTLSNFFRSLLPNFNLDEPAPAPQPQGAEGGAQNLRQGMVVLMGAMRDLLNNIRPVEHPFENPQNEGDNQNNDEEGDDAQDEEWD</sequence>
<dbReference type="InterPro" id="IPR006994">
    <property type="entry name" value="TCF25/Rqc1"/>
</dbReference>
<gene>
    <name evidence="2" type="ORF">MCOR_516</name>
</gene>
<feature type="compositionally biased region" description="Acidic residues" evidence="1">
    <location>
        <begin position="631"/>
        <end position="645"/>
    </location>
</feature>
<feature type="compositionally biased region" description="Low complexity" evidence="1">
    <location>
        <begin position="621"/>
        <end position="630"/>
    </location>
</feature>
<feature type="compositionally biased region" description="Acidic residues" evidence="1">
    <location>
        <begin position="45"/>
        <end position="58"/>
    </location>
</feature>
<dbReference type="PANTHER" id="PTHR22684">
    <property type="entry name" value="NULP1-RELATED"/>
    <property type="match status" value="1"/>
</dbReference>
<proteinExistence type="predicted"/>
<evidence type="ECO:0000313" key="2">
    <source>
        <dbReference type="EMBL" id="CAC5356243.1"/>
    </source>
</evidence>
<feature type="compositionally biased region" description="Basic residues" evidence="1">
    <location>
        <begin position="164"/>
        <end position="175"/>
    </location>
</feature>
<dbReference type="Pfam" id="PF04910">
    <property type="entry name" value="Tcf25"/>
    <property type="match status" value="1"/>
</dbReference>
<dbReference type="OrthoDB" id="205993at2759"/>
<reference evidence="2 3" key="1">
    <citation type="submission" date="2020-06" db="EMBL/GenBank/DDBJ databases">
        <authorList>
            <person name="Li R."/>
            <person name="Bekaert M."/>
        </authorList>
    </citation>
    <scope>NUCLEOTIDE SEQUENCE [LARGE SCALE GENOMIC DNA]</scope>
    <source>
        <strain evidence="3">wild</strain>
    </source>
</reference>
<feature type="region of interest" description="Disordered" evidence="1">
    <location>
        <begin position="159"/>
        <end position="179"/>
    </location>
</feature>
<accession>A0A6J7ZUW8</accession>
<dbReference type="EMBL" id="CACVKT020000128">
    <property type="protein sequence ID" value="CAC5356243.1"/>
    <property type="molecule type" value="Genomic_DNA"/>
</dbReference>